<feature type="compositionally biased region" description="Polar residues" evidence="4">
    <location>
        <begin position="314"/>
        <end position="331"/>
    </location>
</feature>
<sequence length="426" mass="48651">MFNIEMNTNEKASQMVKEFYGNQALTPSNPFSLEILLKFQNEEQMVIETWTLCIEDNNDSSSVNICQVTERMSNLLKSVFCASRTIPAYKYSVVQNPNDYQMEYRCCSGTPRLCRLGEKQSEVRIGRTNIHCGYLSVNVAYRTNFAKLPHPKTSTPEQPMMVMSDHFKMESSPKQNRNTSERISESSETARNSTSVDSQDLARYPFTMDLHSTPRSRTSSESSYKGNFPFVNEKLFVPFASKKTPPVEDFFLQEQSPSAQFLASKRISRRRLFECECTDQVPNADDPEKGFKNCERKISETDSESRVTKEIKSSGKTAMNSSGQSNKSFASNATREDEFVLLDMKTPFAETSSSEFSAFYNEWYSAPPLKMFSNDLYDDDDNIDASTHALCLKDQLKSFESHAEEYDELVKSFHTKDLHNSHEELG</sequence>
<organism evidence="5 6">
    <name type="scientific">Armadillidium nasatum</name>
    <dbReference type="NCBI Taxonomy" id="96803"/>
    <lineage>
        <taxon>Eukaryota</taxon>
        <taxon>Metazoa</taxon>
        <taxon>Ecdysozoa</taxon>
        <taxon>Arthropoda</taxon>
        <taxon>Crustacea</taxon>
        <taxon>Multicrustacea</taxon>
        <taxon>Malacostraca</taxon>
        <taxon>Eumalacostraca</taxon>
        <taxon>Peracarida</taxon>
        <taxon>Isopoda</taxon>
        <taxon>Oniscidea</taxon>
        <taxon>Crinocheta</taxon>
        <taxon>Armadillidiidae</taxon>
        <taxon>Armadillidium</taxon>
    </lineage>
</organism>
<reference evidence="5 6" key="1">
    <citation type="journal article" date="2019" name="PLoS Biol.">
        <title>Sex chromosomes control vertical transmission of feminizing Wolbachia symbionts in an isopod.</title>
        <authorList>
            <person name="Becking T."/>
            <person name="Chebbi M.A."/>
            <person name="Giraud I."/>
            <person name="Moumen B."/>
            <person name="Laverre T."/>
            <person name="Caubet Y."/>
            <person name="Peccoud J."/>
            <person name="Gilbert C."/>
            <person name="Cordaux R."/>
        </authorList>
    </citation>
    <scope>NUCLEOTIDE SEQUENCE [LARGE SCALE GENOMIC DNA]</scope>
    <source>
        <strain evidence="5">ANa2</strain>
        <tissue evidence="5">Whole body excluding digestive tract and cuticle</tissue>
    </source>
</reference>
<gene>
    <name evidence="5" type="primary">Atg13</name>
    <name evidence="5" type="ORF">Anas_11465</name>
</gene>
<dbReference type="AlphaFoldDB" id="A0A5N5T737"/>
<dbReference type="GO" id="GO:0034497">
    <property type="term" value="P:protein localization to phagophore assembly site"/>
    <property type="evidence" value="ECO:0007669"/>
    <property type="project" value="TreeGrafter"/>
</dbReference>
<name>A0A5N5T737_9CRUS</name>
<dbReference type="InterPro" id="IPR040182">
    <property type="entry name" value="ATG13"/>
</dbReference>
<comment type="subcellular location">
    <subcellularLocation>
        <location evidence="1">Preautophagosomal structure</location>
    </subcellularLocation>
</comment>
<evidence type="ECO:0000256" key="3">
    <source>
        <dbReference type="ARBA" id="ARBA00023006"/>
    </source>
</evidence>
<comment type="caution">
    <text evidence="5">The sequence shown here is derived from an EMBL/GenBank/DDBJ whole genome shotgun (WGS) entry which is preliminary data.</text>
</comment>
<dbReference type="Gene3D" id="3.30.900.10">
    <property type="entry name" value="HORMA domain"/>
    <property type="match status" value="1"/>
</dbReference>
<dbReference type="GO" id="GO:0000423">
    <property type="term" value="P:mitophagy"/>
    <property type="evidence" value="ECO:0007669"/>
    <property type="project" value="TreeGrafter"/>
</dbReference>
<dbReference type="Proteomes" id="UP000326759">
    <property type="component" value="Unassembled WGS sequence"/>
</dbReference>
<dbReference type="InterPro" id="IPR036570">
    <property type="entry name" value="HORMA_dom_sf"/>
</dbReference>
<evidence type="ECO:0000256" key="1">
    <source>
        <dbReference type="ARBA" id="ARBA00004329"/>
    </source>
</evidence>
<dbReference type="GO" id="GO:0005829">
    <property type="term" value="C:cytosol"/>
    <property type="evidence" value="ECO:0007669"/>
    <property type="project" value="TreeGrafter"/>
</dbReference>
<dbReference type="GO" id="GO:1990316">
    <property type="term" value="C:Atg1/ULK1 kinase complex"/>
    <property type="evidence" value="ECO:0007669"/>
    <property type="project" value="TreeGrafter"/>
</dbReference>
<evidence type="ECO:0000313" key="6">
    <source>
        <dbReference type="Proteomes" id="UP000326759"/>
    </source>
</evidence>
<evidence type="ECO:0000313" key="5">
    <source>
        <dbReference type="EMBL" id="KAB7500865.1"/>
    </source>
</evidence>
<keyword evidence="3" id="KW-0072">Autophagy</keyword>
<dbReference type="OrthoDB" id="70161at2759"/>
<feature type="compositionally biased region" description="Low complexity" evidence="4">
    <location>
        <begin position="213"/>
        <end position="223"/>
    </location>
</feature>
<protein>
    <submittedName>
        <fullName evidence="5">Autophagy-related protein 13-like protein</fullName>
    </submittedName>
</protein>
<feature type="compositionally biased region" description="Polar residues" evidence="4">
    <location>
        <begin position="186"/>
        <end position="198"/>
    </location>
</feature>
<proteinExistence type="inferred from homology"/>
<comment type="similarity">
    <text evidence="2">Belongs to the ATG13 family. Metazoan subfamily.</text>
</comment>
<dbReference type="GO" id="GO:0000407">
    <property type="term" value="C:phagophore assembly site"/>
    <property type="evidence" value="ECO:0007669"/>
    <property type="project" value="UniProtKB-SubCell"/>
</dbReference>
<feature type="region of interest" description="Disordered" evidence="4">
    <location>
        <begin position="309"/>
        <end position="331"/>
    </location>
</feature>
<dbReference type="GO" id="GO:0034727">
    <property type="term" value="P:piecemeal microautophagy of the nucleus"/>
    <property type="evidence" value="ECO:0007669"/>
    <property type="project" value="TreeGrafter"/>
</dbReference>
<accession>A0A5N5T737</accession>
<dbReference type="EMBL" id="SEYY01012372">
    <property type="protein sequence ID" value="KAB7500865.1"/>
    <property type="molecule type" value="Genomic_DNA"/>
</dbReference>
<dbReference type="PANTHER" id="PTHR13430:SF4">
    <property type="entry name" value="AUTOPHAGY-RELATED PROTEIN 13"/>
    <property type="match status" value="1"/>
</dbReference>
<evidence type="ECO:0000256" key="4">
    <source>
        <dbReference type="SAM" id="MobiDB-lite"/>
    </source>
</evidence>
<evidence type="ECO:0000256" key="2">
    <source>
        <dbReference type="ARBA" id="ARBA00007341"/>
    </source>
</evidence>
<feature type="region of interest" description="Disordered" evidence="4">
    <location>
        <begin position="168"/>
        <end position="224"/>
    </location>
</feature>
<dbReference type="PANTHER" id="PTHR13430">
    <property type="match status" value="1"/>
</dbReference>
<keyword evidence="6" id="KW-1185">Reference proteome</keyword>